<dbReference type="EMBL" id="LWHQ01000006">
    <property type="protein sequence ID" value="OAS27151.1"/>
    <property type="molecule type" value="Genomic_DNA"/>
</dbReference>
<evidence type="ECO:0000313" key="3">
    <source>
        <dbReference type="EMBL" id="OAS27151.1"/>
    </source>
</evidence>
<organism evidence="3 4">
    <name type="scientific">Methylobacterium platani</name>
    <dbReference type="NCBI Taxonomy" id="427683"/>
    <lineage>
        <taxon>Bacteria</taxon>
        <taxon>Pseudomonadati</taxon>
        <taxon>Pseudomonadota</taxon>
        <taxon>Alphaproteobacteria</taxon>
        <taxon>Hyphomicrobiales</taxon>
        <taxon>Methylobacteriaceae</taxon>
        <taxon>Methylobacterium</taxon>
    </lineage>
</organism>
<feature type="region of interest" description="Disordered" evidence="1">
    <location>
        <begin position="135"/>
        <end position="154"/>
    </location>
</feature>
<comment type="caution">
    <text evidence="3">The sequence shown here is derived from an EMBL/GenBank/DDBJ whole genome shotgun (WGS) entry which is preliminary data.</text>
</comment>
<name>A0A179SJG0_9HYPH</name>
<feature type="signal peptide" evidence="2">
    <location>
        <begin position="1"/>
        <end position="22"/>
    </location>
</feature>
<accession>A0A179SJG0</accession>
<dbReference type="Proteomes" id="UP000078316">
    <property type="component" value="Unassembled WGS sequence"/>
</dbReference>
<dbReference type="RefSeq" id="WP_048433931.1">
    <property type="nucleotide sequence ID" value="NZ_LWHQ01000006.1"/>
</dbReference>
<evidence type="ECO:0000313" key="4">
    <source>
        <dbReference type="Proteomes" id="UP000078316"/>
    </source>
</evidence>
<keyword evidence="2" id="KW-0732">Signal</keyword>
<proteinExistence type="predicted"/>
<gene>
    <name evidence="3" type="ORF">A5481_01590</name>
</gene>
<feature type="compositionally biased region" description="Pro residues" evidence="1">
    <location>
        <begin position="144"/>
        <end position="154"/>
    </location>
</feature>
<evidence type="ECO:0000256" key="2">
    <source>
        <dbReference type="SAM" id="SignalP"/>
    </source>
</evidence>
<evidence type="ECO:0008006" key="5">
    <source>
        <dbReference type="Google" id="ProtNLM"/>
    </source>
</evidence>
<dbReference type="OrthoDB" id="8006144at2"/>
<reference evidence="3 4" key="1">
    <citation type="submission" date="2016-04" db="EMBL/GenBank/DDBJ databases">
        <authorList>
            <person name="Evans L.H."/>
            <person name="Alamgir A."/>
            <person name="Owens N."/>
            <person name="Weber N.D."/>
            <person name="Virtaneva K."/>
            <person name="Barbian K."/>
            <person name="Babar A."/>
            <person name="Rosenke K."/>
        </authorList>
    </citation>
    <scope>NUCLEOTIDE SEQUENCE [LARGE SCALE GENOMIC DNA]</scope>
    <source>
        <strain evidence="3 4">PMB02</strain>
    </source>
</reference>
<protein>
    <recommendedName>
        <fullName evidence="5">CopL family metal-binding regulatory protein</fullName>
    </recommendedName>
</protein>
<sequence length="154" mass="16008">MSLDRQILRLMAAMILAIIAYAAPSAVQAHEGHAHRGHPIAMTGARAAPPVTGRTPTAQSGQAARLEVPARSGIARAPLVTKGARVEPPRDDCCPSGCRSRCCGTMACCATVILPGSPVLPPFLFRFVAVIPRDAADRSSPGPEALPEPPRTSA</sequence>
<dbReference type="AlphaFoldDB" id="A0A179SJG0"/>
<evidence type="ECO:0000256" key="1">
    <source>
        <dbReference type="SAM" id="MobiDB-lite"/>
    </source>
</evidence>
<feature type="chain" id="PRO_5008106145" description="CopL family metal-binding regulatory protein" evidence="2">
    <location>
        <begin position="23"/>
        <end position="154"/>
    </location>
</feature>